<name>A0AA88P4V5_9TELE</name>
<proteinExistence type="predicted"/>
<dbReference type="Proteomes" id="UP001187343">
    <property type="component" value="Unassembled WGS sequence"/>
</dbReference>
<feature type="region of interest" description="Disordered" evidence="1">
    <location>
        <begin position="173"/>
        <end position="200"/>
    </location>
</feature>
<keyword evidence="3" id="KW-1185">Reference proteome</keyword>
<gene>
    <name evidence="2" type="ORF">Q8A67_020209</name>
</gene>
<reference evidence="2" key="1">
    <citation type="submission" date="2023-08" db="EMBL/GenBank/DDBJ databases">
        <title>Chromosome-level Genome Assembly of mud carp (Cirrhinus molitorella).</title>
        <authorList>
            <person name="Liu H."/>
        </authorList>
    </citation>
    <scope>NUCLEOTIDE SEQUENCE</scope>
    <source>
        <strain evidence="2">Prfri</strain>
        <tissue evidence="2">Muscle</tissue>
    </source>
</reference>
<feature type="region of interest" description="Disordered" evidence="1">
    <location>
        <begin position="26"/>
        <end position="50"/>
    </location>
</feature>
<dbReference type="AlphaFoldDB" id="A0AA88P4V5"/>
<evidence type="ECO:0000313" key="2">
    <source>
        <dbReference type="EMBL" id="KAK2876113.1"/>
    </source>
</evidence>
<accession>A0AA88P4V5</accession>
<evidence type="ECO:0000256" key="1">
    <source>
        <dbReference type="SAM" id="MobiDB-lite"/>
    </source>
</evidence>
<feature type="compositionally biased region" description="Basic and acidic residues" evidence="1">
    <location>
        <begin position="33"/>
        <end position="50"/>
    </location>
</feature>
<sequence>MFEEQLYKLIFRNGVKSSAEVSDELASLRKGGRRENQASDQRHHNNREMKKQCGGPLGFSAGLWGSCWICSGASGAALIGPTGQLRNPIKLIIAAEGNAKAVYLGPERRSWITAVSEESSPWIILLILPLWPHLQLQSVSTRTQILYKLTVNVSGPSRSLMEAADMELEPAVSVTPTDSPDCDHQRPTAARNHGASALSRPACYPPRPPPPGHLSALANTLSPAFDQPRLRLLPRSGLGNGASRCCCEGGWDGPHLVIWTSRLDVPLTLRFN</sequence>
<comment type="caution">
    <text evidence="2">The sequence shown here is derived from an EMBL/GenBank/DDBJ whole genome shotgun (WGS) entry which is preliminary data.</text>
</comment>
<dbReference type="EMBL" id="JAUYZG010000020">
    <property type="protein sequence ID" value="KAK2876113.1"/>
    <property type="molecule type" value="Genomic_DNA"/>
</dbReference>
<organism evidence="2 3">
    <name type="scientific">Cirrhinus molitorella</name>
    <name type="common">mud carp</name>
    <dbReference type="NCBI Taxonomy" id="172907"/>
    <lineage>
        <taxon>Eukaryota</taxon>
        <taxon>Metazoa</taxon>
        <taxon>Chordata</taxon>
        <taxon>Craniata</taxon>
        <taxon>Vertebrata</taxon>
        <taxon>Euteleostomi</taxon>
        <taxon>Actinopterygii</taxon>
        <taxon>Neopterygii</taxon>
        <taxon>Teleostei</taxon>
        <taxon>Ostariophysi</taxon>
        <taxon>Cypriniformes</taxon>
        <taxon>Cyprinidae</taxon>
        <taxon>Labeoninae</taxon>
        <taxon>Labeonini</taxon>
        <taxon>Cirrhinus</taxon>
    </lineage>
</organism>
<protein>
    <submittedName>
        <fullName evidence="2">Uncharacterized protein</fullName>
    </submittedName>
</protein>
<evidence type="ECO:0000313" key="3">
    <source>
        <dbReference type="Proteomes" id="UP001187343"/>
    </source>
</evidence>